<sequence length="362" mass="40548">MMLPPQPEFREILNSYQIVPTQLSPNAVAYIYSFLKLLQAQEMPWSLTLFRGLFSWMAVPGYDGCLALRSKTRKAMFSGASSSHSDWRDCYFFVGGDLGIPLKPGFCPFELIRDAKWMAGAGTLKNLKKLKGQNWPLKDFLRHVKNDISLYAQALGYAVFKEMVPTPGMVLMKSARRGQPPAIQLSKELTEVVEEQGEIVVPEPVCGGTAIDVVFSLKDTTDDRKTLAKVMEEASKGKEHVTSARPKVVPKDNKWIVIGEKEGEKKAEEKDQKRGEEAEVQGETVSPCLDLVLKEVPKRKRDPKEKRSPEPLSKKGKTAEEGQLAVKGAYDWQRSINPPTTSILGGDLETTFRGSSWERKER</sequence>
<feature type="compositionally biased region" description="Basic and acidic residues" evidence="1">
    <location>
        <begin position="292"/>
        <end position="320"/>
    </location>
</feature>
<evidence type="ECO:0000313" key="3">
    <source>
        <dbReference type="EMBL" id="PKA48449.1"/>
    </source>
</evidence>
<dbReference type="InterPro" id="IPR007321">
    <property type="entry name" value="Transposase_28"/>
</dbReference>
<evidence type="ECO:0000259" key="2">
    <source>
        <dbReference type="Pfam" id="PF04195"/>
    </source>
</evidence>
<reference evidence="3 4" key="1">
    <citation type="journal article" date="2017" name="Nature">
        <title>The Apostasia genome and the evolution of orchids.</title>
        <authorList>
            <person name="Zhang G.Q."/>
            <person name="Liu K.W."/>
            <person name="Li Z."/>
            <person name="Lohaus R."/>
            <person name="Hsiao Y.Y."/>
            <person name="Niu S.C."/>
            <person name="Wang J.Y."/>
            <person name="Lin Y.C."/>
            <person name="Xu Q."/>
            <person name="Chen L.J."/>
            <person name="Yoshida K."/>
            <person name="Fujiwara S."/>
            <person name="Wang Z.W."/>
            <person name="Zhang Y.Q."/>
            <person name="Mitsuda N."/>
            <person name="Wang M."/>
            <person name="Liu G.H."/>
            <person name="Pecoraro L."/>
            <person name="Huang H.X."/>
            <person name="Xiao X.J."/>
            <person name="Lin M."/>
            <person name="Wu X.Y."/>
            <person name="Wu W.L."/>
            <person name="Chen Y.Y."/>
            <person name="Chang S.B."/>
            <person name="Sakamoto S."/>
            <person name="Ohme-Takagi M."/>
            <person name="Yagi M."/>
            <person name="Zeng S.J."/>
            <person name="Shen C.Y."/>
            <person name="Yeh C.M."/>
            <person name="Luo Y.B."/>
            <person name="Tsai W.C."/>
            <person name="Van de Peer Y."/>
            <person name="Liu Z.J."/>
        </authorList>
    </citation>
    <scope>NUCLEOTIDE SEQUENCE [LARGE SCALE GENOMIC DNA]</scope>
    <source>
        <strain evidence="4">cv. Shenzhen</strain>
        <tissue evidence="3">Stem</tissue>
    </source>
</reference>
<organism evidence="3 4">
    <name type="scientific">Apostasia shenzhenica</name>
    <dbReference type="NCBI Taxonomy" id="1088818"/>
    <lineage>
        <taxon>Eukaryota</taxon>
        <taxon>Viridiplantae</taxon>
        <taxon>Streptophyta</taxon>
        <taxon>Embryophyta</taxon>
        <taxon>Tracheophyta</taxon>
        <taxon>Spermatophyta</taxon>
        <taxon>Magnoliopsida</taxon>
        <taxon>Liliopsida</taxon>
        <taxon>Asparagales</taxon>
        <taxon>Orchidaceae</taxon>
        <taxon>Apostasioideae</taxon>
        <taxon>Apostasia</taxon>
    </lineage>
</organism>
<dbReference type="Pfam" id="PF04195">
    <property type="entry name" value="Transposase_28"/>
    <property type="match status" value="1"/>
</dbReference>
<gene>
    <name evidence="3" type="ORF">AXF42_Ash019905</name>
</gene>
<proteinExistence type="predicted"/>
<accession>A0A2H9ZYR8</accession>
<dbReference type="AlphaFoldDB" id="A0A2H9ZYR8"/>
<protein>
    <recommendedName>
        <fullName evidence="2">Transposase (putative) gypsy type domain-containing protein</fullName>
    </recommendedName>
</protein>
<dbReference type="OrthoDB" id="671678at2759"/>
<feature type="compositionally biased region" description="Polar residues" evidence="1">
    <location>
        <begin position="334"/>
        <end position="343"/>
    </location>
</feature>
<feature type="compositionally biased region" description="Basic and acidic residues" evidence="1">
    <location>
        <begin position="259"/>
        <end position="277"/>
    </location>
</feature>
<evidence type="ECO:0000313" key="4">
    <source>
        <dbReference type="Proteomes" id="UP000236161"/>
    </source>
</evidence>
<evidence type="ECO:0000256" key="1">
    <source>
        <dbReference type="SAM" id="MobiDB-lite"/>
    </source>
</evidence>
<dbReference type="EMBL" id="KZ452392">
    <property type="protein sequence ID" value="PKA48449.1"/>
    <property type="molecule type" value="Genomic_DNA"/>
</dbReference>
<feature type="region of interest" description="Disordered" evidence="1">
    <location>
        <begin position="259"/>
        <end position="362"/>
    </location>
</feature>
<name>A0A2H9ZYR8_9ASPA</name>
<keyword evidence="4" id="KW-1185">Reference proteome</keyword>
<feature type="domain" description="Transposase (putative) gypsy type" evidence="2">
    <location>
        <begin position="1"/>
        <end position="55"/>
    </location>
</feature>
<dbReference type="Proteomes" id="UP000236161">
    <property type="component" value="Unassembled WGS sequence"/>
</dbReference>